<proteinExistence type="predicted"/>
<dbReference type="Gene3D" id="3.40.50.300">
    <property type="entry name" value="P-loop containing nucleotide triphosphate hydrolases"/>
    <property type="match status" value="1"/>
</dbReference>
<dbReference type="AlphaFoldDB" id="H1XPW2"/>
<dbReference type="Proteomes" id="UP000183868">
    <property type="component" value="Chromosome"/>
</dbReference>
<keyword evidence="3" id="KW-1185">Reference proteome</keyword>
<dbReference type="Gene3D" id="3.30.420.240">
    <property type="match status" value="1"/>
</dbReference>
<evidence type="ECO:0000313" key="3">
    <source>
        <dbReference type="Proteomes" id="UP000004671"/>
    </source>
</evidence>
<dbReference type="HOGENOM" id="CLU_029599_0_0_0"/>
<dbReference type="InterPro" id="IPR027417">
    <property type="entry name" value="P-loop_NTPase"/>
</dbReference>
<dbReference type="KEGG" id="caby:Cabys_3637"/>
<evidence type="ECO:0000313" key="1">
    <source>
        <dbReference type="EMBL" id="APF20383.1"/>
    </source>
</evidence>
<dbReference type="STRING" id="880073.Cabys_3637"/>
<sequence length="483" mass="56878">MAKKISVREYDRRAEELIRRIRAEAKPFPDDTPEGKVKRRNRARQDFFYFCKTYLPHHFEEDFDRHQKQCEKLIHIWNEIIQIMAFRGWGKSTFFITAYGLYATLYKLNPYIIVVSDTEDQAAEQMLTVKVELEENPRIKQDFGDLQSHDWAEEDFTTTSGVKWKAFGYKSKILGRRYMQYRPGIAFVDDFENEESVKNPAQTKKRLEYIYNQLFPAMAKKFQIFYLCTRLARYCVAGELEKNKEIKTFLLPAENNKGRATCPQRFPLTRLKKVRKVIGIIAYSKQYLLRILSDETRPFQDQWIVRINRPEEKYKRIAAFIDPSVGATRKNDFKSVVFVGWTDKYYDVIYSWIKQASIDRMIRRTYTLYDEIRPHRIGLETNGFQILLKKEFIRAAKEEGFHLPIKTVVQKENKELRIERLSPLVENGLIRFVQGAGDNELLIEQLLDFPDGAHDDGPDALEGAIRLLEQITGRTGETEITII</sequence>
<evidence type="ECO:0000313" key="2">
    <source>
        <dbReference type="EMBL" id="EHO41088.1"/>
    </source>
</evidence>
<dbReference type="InParanoid" id="H1XPW2"/>
<dbReference type="PaxDb" id="880073-Calab_1467"/>
<dbReference type="Proteomes" id="UP000004671">
    <property type="component" value="Chromosome"/>
</dbReference>
<evidence type="ECO:0000313" key="4">
    <source>
        <dbReference type="Proteomes" id="UP000183868"/>
    </source>
</evidence>
<dbReference type="RefSeq" id="WP_006928184.1">
    <property type="nucleotide sequence ID" value="NZ_CM001402.1"/>
</dbReference>
<reference evidence="1 4" key="2">
    <citation type="submission" date="2016-11" db="EMBL/GenBank/DDBJ databases">
        <title>Genomic analysis of Caldithrix abyssi and proposal of a novel bacterial phylum Caldithrichaeota.</title>
        <authorList>
            <person name="Kublanov I."/>
            <person name="Sigalova O."/>
            <person name="Gavrilov S."/>
            <person name="Lebedinsky A."/>
            <person name="Ivanova N."/>
            <person name="Daum C."/>
            <person name="Reddy T."/>
            <person name="Klenk H.P."/>
            <person name="Goker M."/>
            <person name="Reva O."/>
            <person name="Miroshnichenko M."/>
            <person name="Kyprides N."/>
            <person name="Woyke T."/>
            <person name="Gelfand M."/>
        </authorList>
    </citation>
    <scope>NUCLEOTIDE SEQUENCE [LARGE SCALE GENOMIC DNA]</scope>
    <source>
        <strain evidence="1 4">LF13</strain>
    </source>
</reference>
<gene>
    <name evidence="1" type="ORF">Cabys_3637</name>
    <name evidence="2" type="ORF">Calab_1467</name>
</gene>
<organism evidence="2 3">
    <name type="scientific">Caldithrix abyssi DSM 13497</name>
    <dbReference type="NCBI Taxonomy" id="880073"/>
    <lineage>
        <taxon>Bacteria</taxon>
        <taxon>Pseudomonadati</taxon>
        <taxon>Calditrichota</taxon>
        <taxon>Calditrichia</taxon>
        <taxon>Calditrichales</taxon>
        <taxon>Calditrichaceae</taxon>
        <taxon>Caldithrix</taxon>
    </lineage>
</organism>
<name>H1XPW2_CALAY</name>
<dbReference type="eggNOG" id="COG5362">
    <property type="taxonomic scope" value="Bacteria"/>
</dbReference>
<reference evidence="2 3" key="1">
    <citation type="submission" date="2011-09" db="EMBL/GenBank/DDBJ databases">
        <title>The permanent draft genome of Caldithrix abyssi DSM 13497.</title>
        <authorList>
            <consortium name="US DOE Joint Genome Institute (JGI-PGF)"/>
            <person name="Lucas S."/>
            <person name="Han J."/>
            <person name="Lapidus A."/>
            <person name="Bruce D."/>
            <person name="Goodwin L."/>
            <person name="Pitluck S."/>
            <person name="Peters L."/>
            <person name="Kyrpides N."/>
            <person name="Mavromatis K."/>
            <person name="Ivanova N."/>
            <person name="Mikhailova N."/>
            <person name="Chertkov O."/>
            <person name="Detter J.C."/>
            <person name="Tapia R."/>
            <person name="Han C."/>
            <person name="Land M."/>
            <person name="Hauser L."/>
            <person name="Markowitz V."/>
            <person name="Cheng J.-F."/>
            <person name="Hugenholtz P."/>
            <person name="Woyke T."/>
            <person name="Wu D."/>
            <person name="Spring S."/>
            <person name="Brambilla E."/>
            <person name="Klenk H.-P."/>
            <person name="Eisen J.A."/>
        </authorList>
    </citation>
    <scope>NUCLEOTIDE SEQUENCE [LARGE SCALE GENOMIC DNA]</scope>
    <source>
        <strain evidence="2 3">DSM 13497</strain>
    </source>
</reference>
<accession>H1XPW2</accession>
<dbReference type="InterPro" id="IPR006517">
    <property type="entry name" value="Phage_terminase_lsu-like_C"/>
</dbReference>
<protein>
    <submittedName>
        <fullName evidence="1 2">Phage uncharacterized protein</fullName>
    </submittedName>
</protein>
<dbReference type="OrthoDB" id="378710at2"/>
<dbReference type="EMBL" id="CM001402">
    <property type="protein sequence ID" value="EHO41088.1"/>
    <property type="molecule type" value="Genomic_DNA"/>
</dbReference>
<dbReference type="NCBIfam" id="TIGR01630">
    <property type="entry name" value="psiM2_ORF9"/>
    <property type="match status" value="1"/>
</dbReference>
<dbReference type="EMBL" id="CP018099">
    <property type="protein sequence ID" value="APF20383.1"/>
    <property type="molecule type" value="Genomic_DNA"/>
</dbReference>